<evidence type="ECO:0000313" key="4">
    <source>
        <dbReference type="Proteomes" id="UP000239549"/>
    </source>
</evidence>
<dbReference type="RefSeq" id="WP_174705140.1">
    <property type="nucleotide sequence ID" value="NZ_BFAV01000073.1"/>
</dbReference>
<keyword evidence="4" id="KW-1185">Reference proteome</keyword>
<evidence type="ECO:0000256" key="1">
    <source>
        <dbReference type="SAM" id="Phobius"/>
    </source>
</evidence>
<dbReference type="SUPFAM" id="SSF54637">
    <property type="entry name" value="Thioesterase/thiol ester dehydrase-isomerase"/>
    <property type="match status" value="1"/>
</dbReference>
<dbReference type="PANTHER" id="PTHR43841">
    <property type="entry name" value="3-HYDROXYACYL-THIOESTER DEHYDRATASE HTDX-RELATED"/>
    <property type="match status" value="1"/>
</dbReference>
<name>A0A2L2XA70_9FIRM</name>
<accession>A0A2L2XA70</accession>
<proteinExistence type="predicted"/>
<sequence>MKTPLFSEINIGDQMPALVKDPVSEVQLVKYAGASGDFNPIHFQNAVGKMAGFGGVIAHGMLIMGFVGQAITDWIPQRNLKKLKARFVNITKPGDVITVTGRVTAKRIEDRENIIICEVKAEDQNSQVKVEGSFEACL</sequence>
<dbReference type="AlphaFoldDB" id="A0A2L2XA70"/>
<feature type="domain" description="MaoC-like" evidence="2">
    <location>
        <begin position="14"/>
        <end position="112"/>
    </location>
</feature>
<dbReference type="Pfam" id="PF01575">
    <property type="entry name" value="MaoC_dehydratas"/>
    <property type="match status" value="1"/>
</dbReference>
<keyword evidence="1" id="KW-0812">Transmembrane</keyword>
<keyword evidence="1" id="KW-0472">Membrane</keyword>
<dbReference type="PANTHER" id="PTHR43841:SF3">
    <property type="entry name" value="(3R)-HYDROXYACYL-ACP DEHYDRATASE SUBUNIT HADB"/>
    <property type="match status" value="1"/>
</dbReference>
<evidence type="ECO:0000313" key="3">
    <source>
        <dbReference type="EMBL" id="GBF33058.1"/>
    </source>
</evidence>
<dbReference type="EMBL" id="BFAV01000073">
    <property type="protein sequence ID" value="GBF33058.1"/>
    <property type="molecule type" value="Genomic_DNA"/>
</dbReference>
<dbReference type="Proteomes" id="UP000239549">
    <property type="component" value="Unassembled WGS sequence"/>
</dbReference>
<protein>
    <submittedName>
        <fullName evidence="3">MaoC family protein</fullName>
    </submittedName>
</protein>
<dbReference type="InterPro" id="IPR029069">
    <property type="entry name" value="HotDog_dom_sf"/>
</dbReference>
<evidence type="ECO:0000259" key="2">
    <source>
        <dbReference type="Pfam" id="PF01575"/>
    </source>
</evidence>
<reference evidence="4" key="1">
    <citation type="submission" date="2018-02" db="EMBL/GenBank/DDBJ databases">
        <title>Genome sequence of Desulfocucumis palustris strain NAW-5.</title>
        <authorList>
            <person name="Watanabe M."/>
            <person name="Kojima H."/>
            <person name="Fukui M."/>
        </authorList>
    </citation>
    <scope>NUCLEOTIDE SEQUENCE [LARGE SCALE GENOMIC DNA]</scope>
    <source>
        <strain evidence="4">NAW-5</strain>
    </source>
</reference>
<comment type="caution">
    <text evidence="3">The sequence shown here is derived from an EMBL/GenBank/DDBJ whole genome shotgun (WGS) entry which is preliminary data.</text>
</comment>
<gene>
    <name evidence="3" type="ORF">DCCM_2155</name>
</gene>
<dbReference type="InterPro" id="IPR002539">
    <property type="entry name" value="MaoC-like_dom"/>
</dbReference>
<dbReference type="Gene3D" id="3.10.129.10">
    <property type="entry name" value="Hotdog Thioesterase"/>
    <property type="match status" value="1"/>
</dbReference>
<feature type="transmembrane region" description="Helical" evidence="1">
    <location>
        <begin position="56"/>
        <end position="76"/>
    </location>
</feature>
<keyword evidence="1" id="KW-1133">Transmembrane helix</keyword>
<organism evidence="3 4">
    <name type="scientific">Desulfocucumis palustris</name>
    <dbReference type="NCBI Taxonomy" id="1898651"/>
    <lineage>
        <taxon>Bacteria</taxon>
        <taxon>Bacillati</taxon>
        <taxon>Bacillota</taxon>
        <taxon>Clostridia</taxon>
        <taxon>Eubacteriales</taxon>
        <taxon>Desulfocucumaceae</taxon>
        <taxon>Desulfocucumis</taxon>
    </lineage>
</organism>